<keyword evidence="1" id="KW-1133">Transmembrane helix</keyword>
<feature type="transmembrane region" description="Helical" evidence="1">
    <location>
        <begin position="278"/>
        <end position="296"/>
    </location>
</feature>
<sequence>MNIFQENYQKPDLNYSLNYSFLFPWQFPQNNGQDNCCLEVKAEEGAYSFYLNRTILEKIAQLKLQGISLDIPKGLLLNLWYYSIFDSLVDRDENYDKSADIYQHPQLSVLIYFFLVKTWKTLTSQNRNKTIKFQSGFTFNSYYQSTENQHFDNLNIMMQSTILFDGDIIQKISQDLINNGDASGIVNSHYWLTEQVTKCLRSNLNSVYWFVSAIFPAAVITWKISSGMSLWLSILISTLGWIIIFLVLGTLSLLIISQLKKLLVRIRNKSVDKFIEPVISWLVWVGTNLVISINVFSRDSVLLIANSLFMLLLPNLLKYFLPKVGKYLFKFFMK</sequence>
<dbReference type="KEGG" id="ccur:IAR63_04345"/>
<dbReference type="Proteomes" id="UP000516013">
    <property type="component" value="Chromosome"/>
</dbReference>
<name>A0A7H0F2N2_9CYAN</name>
<organism evidence="2 3">
    <name type="scientific">Cylindrospermopsis curvispora GIHE-G1</name>
    <dbReference type="NCBI Taxonomy" id="2666332"/>
    <lineage>
        <taxon>Bacteria</taxon>
        <taxon>Bacillati</taxon>
        <taxon>Cyanobacteriota</taxon>
        <taxon>Cyanophyceae</taxon>
        <taxon>Nostocales</taxon>
        <taxon>Aphanizomenonaceae</taxon>
        <taxon>Cylindrospermopsis</taxon>
    </lineage>
</organism>
<gene>
    <name evidence="2" type="ORF">IAR63_04345</name>
</gene>
<dbReference type="RefSeq" id="WP_141303587.1">
    <property type="nucleotide sequence ID" value="NZ_CP060822.1"/>
</dbReference>
<evidence type="ECO:0000256" key="1">
    <source>
        <dbReference type="SAM" id="Phobius"/>
    </source>
</evidence>
<proteinExistence type="predicted"/>
<keyword evidence="3" id="KW-1185">Reference proteome</keyword>
<feature type="transmembrane region" description="Helical" evidence="1">
    <location>
        <begin position="230"/>
        <end position="257"/>
    </location>
</feature>
<reference evidence="2 3" key="1">
    <citation type="submission" date="2020-08" db="EMBL/GenBank/DDBJ databases">
        <title>Complete genome sequence of Raphidiopsis curvispora isolated from drinking water reservoir in South Korea.</title>
        <authorList>
            <person name="Jeong J."/>
        </authorList>
    </citation>
    <scope>NUCLEOTIDE SEQUENCE [LARGE SCALE GENOMIC DNA]</scope>
    <source>
        <strain evidence="2 3">GIHE-G1</strain>
    </source>
</reference>
<evidence type="ECO:0000313" key="2">
    <source>
        <dbReference type="EMBL" id="QNP30298.1"/>
    </source>
</evidence>
<dbReference type="EMBL" id="CP060822">
    <property type="protein sequence ID" value="QNP30298.1"/>
    <property type="molecule type" value="Genomic_DNA"/>
</dbReference>
<feature type="transmembrane region" description="Helical" evidence="1">
    <location>
        <begin position="207"/>
        <end position="224"/>
    </location>
</feature>
<feature type="transmembrane region" description="Helical" evidence="1">
    <location>
        <begin position="302"/>
        <end position="321"/>
    </location>
</feature>
<protein>
    <submittedName>
        <fullName evidence="2">Uncharacterized protein</fullName>
    </submittedName>
</protein>
<accession>A0A7H0F2N2</accession>
<keyword evidence="1" id="KW-0812">Transmembrane</keyword>
<evidence type="ECO:0000313" key="3">
    <source>
        <dbReference type="Proteomes" id="UP000516013"/>
    </source>
</evidence>
<keyword evidence="1" id="KW-0472">Membrane</keyword>
<dbReference type="AlphaFoldDB" id="A0A7H0F2N2"/>